<reference evidence="1 2" key="1">
    <citation type="journal article" date="2013" name="Antonie Van Leeuwenhoek">
        <title>Sphingomonas ginsenosidivorax sp. nov., with the ability to transform ginsenosides.</title>
        <authorList>
            <person name="Jin X.F."/>
            <person name="Kim J.K."/>
            <person name="Liu Q.M."/>
            <person name="Kang M.S."/>
            <person name="He D."/>
            <person name="Jin F.X."/>
            <person name="Kim S.C."/>
            <person name="Im W.T."/>
        </authorList>
    </citation>
    <scope>NUCLEOTIDE SEQUENCE [LARGE SCALE GENOMIC DNA]</scope>
    <source>
        <strain evidence="1 2">KHI67</strain>
    </source>
</reference>
<dbReference type="AlphaFoldDB" id="A0A5C6UFT6"/>
<keyword evidence="2" id="KW-1185">Reference proteome</keyword>
<evidence type="ECO:0000313" key="2">
    <source>
        <dbReference type="Proteomes" id="UP000321250"/>
    </source>
</evidence>
<sequence>MGRRRVNRHQWADEPDRLLFHDQAHDIWAKLDWESSEFQSRLNSDPPIDVDGCVYLLQSACISAAAVTDWLRQDLQKAAGLAGASLDERAFRAEIDLWLPDLPLARAVANTFKHREYRDEGWGNAEIRLITVFEPEQRSRLDAAHGTDRFENTFAEEAAEATFRLAFRRRDDSREVDAVEFVRQLSSGALRLLDANSPGDERLFVTKPRNPSAHAAGGS</sequence>
<proteinExistence type="predicted"/>
<accession>A0A5C6UFT6</accession>
<dbReference type="RefSeq" id="WP_147082519.1">
    <property type="nucleotide sequence ID" value="NZ_VOQR01000001.1"/>
</dbReference>
<protein>
    <submittedName>
        <fullName evidence="1">Uncharacterized protein</fullName>
    </submittedName>
</protein>
<organism evidence="1 2">
    <name type="scientific">Sphingomonas ginsenosidivorax</name>
    <dbReference type="NCBI Taxonomy" id="862135"/>
    <lineage>
        <taxon>Bacteria</taxon>
        <taxon>Pseudomonadati</taxon>
        <taxon>Pseudomonadota</taxon>
        <taxon>Alphaproteobacteria</taxon>
        <taxon>Sphingomonadales</taxon>
        <taxon>Sphingomonadaceae</taxon>
        <taxon>Sphingomonas</taxon>
    </lineage>
</organism>
<dbReference type="OrthoDB" id="7563186at2"/>
<gene>
    <name evidence="1" type="ORF">FSB78_10555</name>
</gene>
<evidence type="ECO:0000313" key="1">
    <source>
        <dbReference type="EMBL" id="TXC71334.1"/>
    </source>
</evidence>
<comment type="caution">
    <text evidence="1">The sequence shown here is derived from an EMBL/GenBank/DDBJ whole genome shotgun (WGS) entry which is preliminary data.</text>
</comment>
<name>A0A5C6UFT6_9SPHN</name>
<dbReference type="EMBL" id="VOQR01000001">
    <property type="protein sequence ID" value="TXC71334.1"/>
    <property type="molecule type" value="Genomic_DNA"/>
</dbReference>
<dbReference type="Proteomes" id="UP000321250">
    <property type="component" value="Unassembled WGS sequence"/>
</dbReference>